<evidence type="ECO:0000256" key="1">
    <source>
        <dbReference type="SAM" id="Coils"/>
    </source>
</evidence>
<sequence>MVRLQEKVFYQKLDWQIGIAITLALTGLGIWASIDKLSFVSFFKWIYKNIFLSTYFWWFLVTLFVVLFRRHKVYKQKEKIESLEEELTEAKEEILILKSKTTPFIKRWEEILENGIRFGSLHYPPMLDFDNDGDPIGIGIDILKIIFNGKINKEYYRVSWQNLVKVLYEKDNNNKFIMDIIATPIFETNERSKLLSFSLPLFYSEIGLYYNCENKYFKNLEPKTFEQAIDFINNINNLNVICIEGELSHRMIKKHFEGNISRIASKNELSIQDLLATVIDDSINSDIVFAETYQAEKLIQSKVAKGENRFAKLKNLFKERQLLYPVVFAMRREDYVLKNYINLKLIELDGPGSGIIKLIKASLSSLGENIHDEDLKKYFIREYSNLTNSQTKQIKAQVVQPITKGST</sequence>
<evidence type="ECO:0000313" key="7">
    <source>
        <dbReference type="Proteomes" id="UP000183868"/>
    </source>
</evidence>
<proteinExistence type="predicted"/>
<keyword evidence="6" id="KW-1185">Reference proteome</keyword>
<organism evidence="5 6">
    <name type="scientific">Caldithrix abyssi DSM 13497</name>
    <dbReference type="NCBI Taxonomy" id="880073"/>
    <lineage>
        <taxon>Bacteria</taxon>
        <taxon>Pseudomonadati</taxon>
        <taxon>Calditrichota</taxon>
        <taxon>Calditrichia</taxon>
        <taxon>Calditrichales</taxon>
        <taxon>Calditrichaceae</taxon>
        <taxon>Caldithrix</taxon>
    </lineage>
</organism>
<feature type="coiled-coil region" evidence="1">
    <location>
        <begin position="73"/>
        <end position="100"/>
    </location>
</feature>
<dbReference type="InterPro" id="IPR001638">
    <property type="entry name" value="Solute-binding_3/MltF_N"/>
</dbReference>
<protein>
    <submittedName>
        <fullName evidence="4">ABC-type amino acid transport substrate-binding protein</fullName>
    </submittedName>
</protein>
<evidence type="ECO:0000313" key="6">
    <source>
        <dbReference type="Proteomes" id="UP000004671"/>
    </source>
</evidence>
<dbReference type="SUPFAM" id="SSF53850">
    <property type="entry name" value="Periplasmic binding protein-like II"/>
    <property type="match status" value="1"/>
</dbReference>
<dbReference type="Proteomes" id="UP000004671">
    <property type="component" value="Chromosome"/>
</dbReference>
<name>H1XVT3_CALAY</name>
<keyword evidence="2" id="KW-1133">Transmembrane helix</keyword>
<dbReference type="InParanoid" id="H1XVT3"/>
<dbReference type="EMBL" id="CM001402">
    <property type="protein sequence ID" value="EHO40660.1"/>
    <property type="molecule type" value="Genomic_DNA"/>
</dbReference>
<evidence type="ECO:0000313" key="4">
    <source>
        <dbReference type="EMBL" id="APF20872.1"/>
    </source>
</evidence>
<dbReference type="Pfam" id="PF00497">
    <property type="entry name" value="SBP_bac_3"/>
    <property type="match status" value="1"/>
</dbReference>
<dbReference type="HOGENOM" id="CLU_675567_0_0_0"/>
<reference evidence="5 6" key="1">
    <citation type="submission" date="2011-09" db="EMBL/GenBank/DDBJ databases">
        <title>The permanent draft genome of Caldithrix abyssi DSM 13497.</title>
        <authorList>
            <consortium name="US DOE Joint Genome Institute (JGI-PGF)"/>
            <person name="Lucas S."/>
            <person name="Han J."/>
            <person name="Lapidus A."/>
            <person name="Bruce D."/>
            <person name="Goodwin L."/>
            <person name="Pitluck S."/>
            <person name="Peters L."/>
            <person name="Kyrpides N."/>
            <person name="Mavromatis K."/>
            <person name="Ivanova N."/>
            <person name="Mikhailova N."/>
            <person name="Chertkov O."/>
            <person name="Detter J.C."/>
            <person name="Tapia R."/>
            <person name="Han C."/>
            <person name="Land M."/>
            <person name="Hauser L."/>
            <person name="Markowitz V."/>
            <person name="Cheng J.-F."/>
            <person name="Hugenholtz P."/>
            <person name="Woyke T."/>
            <person name="Wu D."/>
            <person name="Spring S."/>
            <person name="Brambilla E."/>
            <person name="Klenk H.-P."/>
            <person name="Eisen J.A."/>
        </authorList>
    </citation>
    <scope>NUCLEOTIDE SEQUENCE [LARGE SCALE GENOMIC DNA]</scope>
    <source>
        <strain evidence="5 6">DSM 13497</strain>
    </source>
</reference>
<keyword evidence="1" id="KW-0175">Coiled coil</keyword>
<accession>H1XVT3</accession>
<gene>
    <name evidence="4" type="ORF">Cabys_4127</name>
    <name evidence="5" type="ORF">Calab_1026</name>
</gene>
<evidence type="ECO:0000256" key="2">
    <source>
        <dbReference type="SAM" id="Phobius"/>
    </source>
</evidence>
<dbReference type="Proteomes" id="UP000183868">
    <property type="component" value="Chromosome"/>
</dbReference>
<dbReference type="Gene3D" id="3.40.190.10">
    <property type="entry name" value="Periplasmic binding protein-like II"/>
    <property type="match status" value="2"/>
</dbReference>
<feature type="transmembrane region" description="Helical" evidence="2">
    <location>
        <begin position="46"/>
        <end position="68"/>
    </location>
</feature>
<dbReference type="EMBL" id="CP018099">
    <property type="protein sequence ID" value="APF20872.1"/>
    <property type="molecule type" value="Genomic_DNA"/>
</dbReference>
<feature type="domain" description="Solute-binding protein family 3/N-terminal" evidence="3">
    <location>
        <begin position="122"/>
        <end position="344"/>
    </location>
</feature>
<keyword evidence="2" id="KW-0472">Membrane</keyword>
<dbReference type="RefSeq" id="WP_006927684.1">
    <property type="nucleotide sequence ID" value="NZ_CM001402.1"/>
</dbReference>
<dbReference type="PaxDb" id="880073-Calab_1026"/>
<evidence type="ECO:0000313" key="5">
    <source>
        <dbReference type="EMBL" id="EHO40660.1"/>
    </source>
</evidence>
<evidence type="ECO:0000259" key="3">
    <source>
        <dbReference type="Pfam" id="PF00497"/>
    </source>
</evidence>
<dbReference type="KEGG" id="caby:Cabys_4127"/>
<dbReference type="AlphaFoldDB" id="H1XVT3"/>
<feature type="transmembrane region" description="Helical" evidence="2">
    <location>
        <begin position="12"/>
        <end position="34"/>
    </location>
</feature>
<keyword evidence="2" id="KW-0812">Transmembrane</keyword>
<reference evidence="4 7" key="2">
    <citation type="submission" date="2016-11" db="EMBL/GenBank/DDBJ databases">
        <title>Genomic analysis of Caldithrix abyssi and proposal of a novel bacterial phylum Caldithrichaeota.</title>
        <authorList>
            <person name="Kublanov I."/>
            <person name="Sigalova O."/>
            <person name="Gavrilov S."/>
            <person name="Lebedinsky A."/>
            <person name="Ivanova N."/>
            <person name="Daum C."/>
            <person name="Reddy T."/>
            <person name="Klenk H.P."/>
            <person name="Goker M."/>
            <person name="Reva O."/>
            <person name="Miroshnichenko M."/>
            <person name="Kyprides N."/>
            <person name="Woyke T."/>
            <person name="Gelfand M."/>
        </authorList>
    </citation>
    <scope>NUCLEOTIDE SEQUENCE [LARGE SCALE GENOMIC DNA]</scope>
    <source>
        <strain evidence="4 7">LF13</strain>
    </source>
</reference>